<evidence type="ECO:0000313" key="2">
    <source>
        <dbReference type="EMBL" id="KAJ7196411.1"/>
    </source>
</evidence>
<gene>
    <name evidence="2" type="ORF">GGX14DRAFT_403361</name>
</gene>
<dbReference type="EMBL" id="JARJCW010000084">
    <property type="protein sequence ID" value="KAJ7196411.1"/>
    <property type="molecule type" value="Genomic_DNA"/>
</dbReference>
<organism evidence="2 3">
    <name type="scientific">Mycena pura</name>
    <dbReference type="NCBI Taxonomy" id="153505"/>
    <lineage>
        <taxon>Eukaryota</taxon>
        <taxon>Fungi</taxon>
        <taxon>Dikarya</taxon>
        <taxon>Basidiomycota</taxon>
        <taxon>Agaricomycotina</taxon>
        <taxon>Agaricomycetes</taxon>
        <taxon>Agaricomycetidae</taxon>
        <taxon>Agaricales</taxon>
        <taxon>Marasmiineae</taxon>
        <taxon>Mycenaceae</taxon>
        <taxon>Mycena</taxon>
    </lineage>
</organism>
<evidence type="ECO:0000256" key="1">
    <source>
        <dbReference type="SAM" id="MobiDB-lite"/>
    </source>
</evidence>
<comment type="caution">
    <text evidence="2">The sequence shown here is derived from an EMBL/GenBank/DDBJ whole genome shotgun (WGS) entry which is preliminary data.</text>
</comment>
<protein>
    <submittedName>
        <fullName evidence="2">Uncharacterized protein</fullName>
    </submittedName>
</protein>
<reference evidence="2" key="1">
    <citation type="submission" date="2023-03" db="EMBL/GenBank/DDBJ databases">
        <title>Massive genome expansion in bonnet fungi (Mycena s.s.) driven by repeated elements and novel gene families across ecological guilds.</title>
        <authorList>
            <consortium name="Lawrence Berkeley National Laboratory"/>
            <person name="Harder C.B."/>
            <person name="Miyauchi S."/>
            <person name="Viragh M."/>
            <person name="Kuo A."/>
            <person name="Thoen E."/>
            <person name="Andreopoulos B."/>
            <person name="Lu D."/>
            <person name="Skrede I."/>
            <person name="Drula E."/>
            <person name="Henrissat B."/>
            <person name="Morin E."/>
            <person name="Kohler A."/>
            <person name="Barry K."/>
            <person name="LaButti K."/>
            <person name="Morin E."/>
            <person name="Salamov A."/>
            <person name="Lipzen A."/>
            <person name="Mereny Z."/>
            <person name="Hegedus B."/>
            <person name="Baldrian P."/>
            <person name="Stursova M."/>
            <person name="Weitz H."/>
            <person name="Taylor A."/>
            <person name="Grigoriev I.V."/>
            <person name="Nagy L.G."/>
            <person name="Martin F."/>
            <person name="Kauserud H."/>
        </authorList>
    </citation>
    <scope>NUCLEOTIDE SEQUENCE</scope>
    <source>
        <strain evidence="2">9144</strain>
    </source>
</reference>
<feature type="region of interest" description="Disordered" evidence="1">
    <location>
        <begin position="237"/>
        <end position="256"/>
    </location>
</feature>
<sequence>MYRMSSPVSVPGTARAAPDCDSSWNNVLQEQLLNTHLAYLANRGRRLLGSGRLSVGPARAISQEWWDVACPEADVIEVSTPKVNEELKVTADTSGEERLLRWAEKLRDIEARCVKVVDGTPFDFPLEFRQVHYHRQGGVHLAVLRELPDPKVIRVVRADRARPRVILRSSGDLPHELALALRRSTSTAPGAGSAAQPYPLTHFARIAPYLARAPPIRGLLGLHIRRGDHAAHCQQLAPRAPTTTRGTSSGARPLPDNLDVPPGMSRQDAALHCWPSVDAIVQRASSPAGHELSVVYLATNGEGEWVAELAGRLRAEGYALVSSSLDMQLALDEGAVAQAVDMVVLTAAQVFIGNGAEWILDGGTLNSRGCLENRKSEQDLAH</sequence>
<dbReference type="Gene3D" id="3.40.50.11350">
    <property type="match status" value="1"/>
</dbReference>
<dbReference type="CDD" id="cd11296">
    <property type="entry name" value="O-FucT_like"/>
    <property type="match status" value="1"/>
</dbReference>
<keyword evidence="3" id="KW-1185">Reference proteome</keyword>
<name>A0AAD6UWL9_9AGAR</name>
<accession>A0AAD6UWL9</accession>
<dbReference type="AlphaFoldDB" id="A0AAD6UWL9"/>
<proteinExistence type="predicted"/>
<dbReference type="Proteomes" id="UP001219525">
    <property type="component" value="Unassembled WGS sequence"/>
</dbReference>
<feature type="compositionally biased region" description="Polar residues" evidence="1">
    <location>
        <begin position="241"/>
        <end position="250"/>
    </location>
</feature>
<evidence type="ECO:0000313" key="3">
    <source>
        <dbReference type="Proteomes" id="UP001219525"/>
    </source>
</evidence>